<dbReference type="Proteomes" id="UP000238937">
    <property type="component" value="Unassembled WGS sequence"/>
</dbReference>
<dbReference type="InterPro" id="IPR007138">
    <property type="entry name" value="ABM_dom"/>
</dbReference>
<protein>
    <submittedName>
        <fullName evidence="2">Antibiotic biosynthesis monooxygenase</fullName>
    </submittedName>
</protein>
<dbReference type="EMBL" id="PVWO01000739">
    <property type="protein sequence ID" value="PSB40080.1"/>
    <property type="molecule type" value="Genomic_DNA"/>
</dbReference>
<sequence>MVRIERSNAKIVWLDLYTVAQRHQLGLVEAIEAQIESWQSNSDFVSASVHQSLDGVRVFTYSQWQPNFDRHSLQPPVVLSEFFPPDSMQLEVSASKSIAAEVEIVVGERITHLAEFRMMPSNQPEMLRRTTAELDRAMSNSPGLISATFHRSLDGTRMFNYGQWESQEAFEAILKQAGFNPDRPYWEGLARNEFHLYHVVRAAVSNAHG</sequence>
<keyword evidence="3" id="KW-1185">Reference proteome</keyword>
<keyword evidence="2" id="KW-0503">Monooxygenase</keyword>
<reference evidence="2 3" key="1">
    <citation type="submission" date="2018-03" db="EMBL/GenBank/DDBJ databases">
        <title>The ancient ancestry and fast evolution of plastids.</title>
        <authorList>
            <person name="Moore K.R."/>
            <person name="Magnabosco C."/>
            <person name="Momper L."/>
            <person name="Gold D.A."/>
            <person name="Bosak T."/>
            <person name="Fournier G.P."/>
        </authorList>
    </citation>
    <scope>NUCLEOTIDE SEQUENCE [LARGE SCALE GENOMIC DNA]</scope>
    <source>
        <strain evidence="2 3">CCALA 037</strain>
    </source>
</reference>
<proteinExistence type="predicted"/>
<dbReference type="AlphaFoldDB" id="A0A2T1F509"/>
<dbReference type="Pfam" id="PF03992">
    <property type="entry name" value="ABM"/>
    <property type="match status" value="1"/>
</dbReference>
<feature type="domain" description="ABM" evidence="1">
    <location>
        <begin position="110"/>
        <end position="177"/>
    </location>
</feature>
<comment type="caution">
    <text evidence="2">The sequence shown here is derived from an EMBL/GenBank/DDBJ whole genome shotgun (WGS) entry which is preliminary data.</text>
</comment>
<keyword evidence="2" id="KW-0560">Oxidoreductase</keyword>
<evidence type="ECO:0000259" key="1">
    <source>
        <dbReference type="Pfam" id="PF03992"/>
    </source>
</evidence>
<gene>
    <name evidence="2" type="ORF">C7B77_28820</name>
</gene>
<name>A0A2T1F509_9CYAN</name>
<dbReference type="RefSeq" id="WP_106313166.1">
    <property type="nucleotide sequence ID" value="NZ_PVWO01000739.1"/>
</dbReference>
<dbReference type="OrthoDB" id="1494517at2"/>
<evidence type="ECO:0000313" key="3">
    <source>
        <dbReference type="Proteomes" id="UP000238937"/>
    </source>
</evidence>
<dbReference type="Gene3D" id="3.30.70.100">
    <property type="match status" value="2"/>
</dbReference>
<dbReference type="SUPFAM" id="SSF54909">
    <property type="entry name" value="Dimeric alpha+beta barrel"/>
    <property type="match status" value="1"/>
</dbReference>
<dbReference type="GO" id="GO:0004497">
    <property type="term" value="F:monooxygenase activity"/>
    <property type="evidence" value="ECO:0007669"/>
    <property type="project" value="UniProtKB-KW"/>
</dbReference>
<evidence type="ECO:0000313" key="2">
    <source>
        <dbReference type="EMBL" id="PSB40080.1"/>
    </source>
</evidence>
<organism evidence="2 3">
    <name type="scientific">Chamaesiphon polymorphus CCALA 037</name>
    <dbReference type="NCBI Taxonomy" id="2107692"/>
    <lineage>
        <taxon>Bacteria</taxon>
        <taxon>Bacillati</taxon>
        <taxon>Cyanobacteriota</taxon>
        <taxon>Cyanophyceae</taxon>
        <taxon>Gomontiellales</taxon>
        <taxon>Chamaesiphonaceae</taxon>
        <taxon>Chamaesiphon</taxon>
    </lineage>
</organism>
<dbReference type="InterPro" id="IPR011008">
    <property type="entry name" value="Dimeric_a/b-barrel"/>
</dbReference>
<accession>A0A2T1F509</accession>